<reference evidence="1 2" key="1">
    <citation type="submission" date="2016-10" db="EMBL/GenBank/DDBJ databases">
        <title>Silvanigrella aquatica sp. nov., isolated from a freshwater lake located in the Black Forest, Germany, description of Silvanigrellaceae fam. nov., Silvanigrellales ord. nov., reclassification of the order Bdellovibrionales in the class Oligoflexia, reclassification of the families Bacteriovoracaceae and Halobacteriovoraceae in the new order Bacteriovoracales ord. nov., and reclassification of the family Pseudobacteriovoracaceae in the order Oligoflexiales.</title>
        <authorList>
            <person name="Hahn M.W."/>
            <person name="Schmidt J."/>
            <person name="Koll U."/>
            <person name="Rohde M."/>
            <person name="Verbag S."/>
            <person name="Pitt A."/>
            <person name="Nakai R."/>
            <person name="Naganuma T."/>
            <person name="Lang E."/>
        </authorList>
    </citation>
    <scope>NUCLEOTIDE SEQUENCE [LARGE SCALE GENOMIC DNA]</scope>
    <source>
        <strain evidence="1 2">MWH-Nonnen-W8red</strain>
    </source>
</reference>
<sequence>MEFNPYQIPQNNDIYVQQNLVTAISPKKENDNFNVLVEQSFGFKKILNKNILPITTEIGLDLNHYFQSSLFCSSSFQNFYIDSEKSTLINNFWYCGNAFTVIPYAASIFHPKIKIYGGAGQAYGTQILDNSETKSNVVLYFWTLKPVLFLETNVSEKFKFSLGGGYQFVFSDNSKNLATSTSGFEALASISFHFN</sequence>
<dbReference type="Proteomes" id="UP000184731">
    <property type="component" value="Chromosome"/>
</dbReference>
<organism evidence="1 2">
    <name type="scientific">Silvanigrella aquatica</name>
    <dbReference type="NCBI Taxonomy" id="1915309"/>
    <lineage>
        <taxon>Bacteria</taxon>
        <taxon>Pseudomonadati</taxon>
        <taxon>Bdellovibrionota</taxon>
        <taxon>Oligoflexia</taxon>
        <taxon>Silvanigrellales</taxon>
        <taxon>Silvanigrellaceae</taxon>
        <taxon>Silvanigrella</taxon>
    </lineage>
</organism>
<evidence type="ECO:0008006" key="3">
    <source>
        <dbReference type="Google" id="ProtNLM"/>
    </source>
</evidence>
<protein>
    <recommendedName>
        <fullName evidence="3">Outer membrane protein beta-barrel domain-containing protein</fullName>
    </recommendedName>
</protein>
<keyword evidence="2" id="KW-1185">Reference proteome</keyword>
<dbReference type="KEGG" id="saqi:AXG55_04500"/>
<gene>
    <name evidence="1" type="ORF">AXG55_04500</name>
</gene>
<evidence type="ECO:0000313" key="1">
    <source>
        <dbReference type="EMBL" id="APJ03201.1"/>
    </source>
</evidence>
<dbReference type="AlphaFoldDB" id="A0A1L4CZ25"/>
<proteinExistence type="predicted"/>
<dbReference type="STRING" id="1915309.AXG55_04500"/>
<name>A0A1L4CZ25_9BACT</name>
<evidence type="ECO:0000313" key="2">
    <source>
        <dbReference type="Proteomes" id="UP000184731"/>
    </source>
</evidence>
<dbReference type="OrthoDB" id="5294654at2"/>
<dbReference type="EMBL" id="CP017834">
    <property type="protein sequence ID" value="APJ03201.1"/>
    <property type="molecule type" value="Genomic_DNA"/>
</dbReference>
<dbReference type="RefSeq" id="WP_148696929.1">
    <property type="nucleotide sequence ID" value="NZ_CP017834.1"/>
</dbReference>
<accession>A0A1L4CZ25</accession>